<keyword evidence="8 10" id="KW-0472">Membrane</keyword>
<feature type="region of interest" description="Disordered" evidence="9">
    <location>
        <begin position="147"/>
        <end position="175"/>
    </location>
</feature>
<gene>
    <name evidence="13" type="ORF">EV664_11489</name>
</gene>
<accession>A0A4R6FD43</accession>
<keyword evidence="5 10" id="KW-0812">Transmembrane</keyword>
<evidence type="ECO:0000256" key="10">
    <source>
        <dbReference type="SAM" id="Phobius"/>
    </source>
</evidence>
<keyword evidence="3" id="KW-1003">Cell membrane</keyword>
<feature type="domain" description="Type II secretion system protein GspC N-terminal" evidence="11">
    <location>
        <begin position="23"/>
        <end position="146"/>
    </location>
</feature>
<dbReference type="InterPro" id="IPR024961">
    <property type="entry name" value="T2SS_GspC_N"/>
</dbReference>
<keyword evidence="2" id="KW-0813">Transport</keyword>
<comment type="caution">
    <text evidence="13">The sequence shown here is derived from an EMBL/GenBank/DDBJ whole genome shotgun (WGS) entry which is preliminary data.</text>
</comment>
<feature type="domain" description="PDZ" evidence="12">
    <location>
        <begin position="199"/>
        <end position="250"/>
    </location>
</feature>
<evidence type="ECO:0000256" key="2">
    <source>
        <dbReference type="ARBA" id="ARBA00022448"/>
    </source>
</evidence>
<evidence type="ECO:0000256" key="9">
    <source>
        <dbReference type="SAM" id="MobiDB-lite"/>
    </source>
</evidence>
<dbReference type="InterPro" id="IPR001478">
    <property type="entry name" value="PDZ"/>
</dbReference>
<keyword evidence="14" id="KW-1185">Reference proteome</keyword>
<evidence type="ECO:0000313" key="14">
    <source>
        <dbReference type="Proteomes" id="UP000295493"/>
    </source>
</evidence>
<dbReference type="SUPFAM" id="SSF50156">
    <property type="entry name" value="PDZ domain-like"/>
    <property type="match status" value="1"/>
</dbReference>
<evidence type="ECO:0000256" key="5">
    <source>
        <dbReference type="ARBA" id="ARBA00022692"/>
    </source>
</evidence>
<feature type="compositionally biased region" description="Low complexity" evidence="9">
    <location>
        <begin position="148"/>
        <end position="171"/>
    </location>
</feature>
<dbReference type="AlphaFoldDB" id="A0A4R6FD43"/>
<sequence length="252" mass="25406">MIAALRLSPRQTRTAIDLVAVAMIISVAFALAGLTWRLAGHAGTGAITVPTAGKPVRASNDGGPAIALSPFGKATVTEASEPTTIAAELKGVIFTIPTAQSTAFIKLGDAEPKNYAVGDTLGNATIAAIRRDRVILNNGGRMEYLAFPDPGGAPATDTGAPASASPVTSAPQPDPADLLSRFDAQPTSQGYRIGDNAPPGLNSGDVITSVNGQSVSDPASAQSALAAAAASGNAQVQILRNGRTITVTVPTR</sequence>
<evidence type="ECO:0000256" key="3">
    <source>
        <dbReference type="ARBA" id="ARBA00022475"/>
    </source>
</evidence>
<dbReference type="Gene3D" id="2.30.42.10">
    <property type="match status" value="1"/>
</dbReference>
<feature type="transmembrane region" description="Helical" evidence="10">
    <location>
        <begin position="15"/>
        <end position="36"/>
    </location>
</feature>
<evidence type="ECO:0000256" key="8">
    <source>
        <dbReference type="ARBA" id="ARBA00023136"/>
    </source>
</evidence>
<evidence type="ECO:0000313" key="13">
    <source>
        <dbReference type="EMBL" id="TDN79053.1"/>
    </source>
</evidence>
<keyword evidence="6" id="KW-0653">Protein transport</keyword>
<evidence type="ECO:0000256" key="6">
    <source>
        <dbReference type="ARBA" id="ARBA00022927"/>
    </source>
</evidence>
<dbReference type="Pfam" id="PF13180">
    <property type="entry name" value="PDZ_2"/>
    <property type="match status" value="1"/>
</dbReference>
<evidence type="ECO:0000256" key="4">
    <source>
        <dbReference type="ARBA" id="ARBA00022519"/>
    </source>
</evidence>
<evidence type="ECO:0000259" key="11">
    <source>
        <dbReference type="Pfam" id="PF11356"/>
    </source>
</evidence>
<protein>
    <submittedName>
        <fullName evidence="13">Type II secretion system protein C (GspC)</fullName>
    </submittedName>
</protein>
<evidence type="ECO:0000256" key="1">
    <source>
        <dbReference type="ARBA" id="ARBA00004533"/>
    </source>
</evidence>
<proteinExistence type="predicted"/>
<dbReference type="GO" id="GO:0015031">
    <property type="term" value="P:protein transport"/>
    <property type="evidence" value="ECO:0007669"/>
    <property type="project" value="UniProtKB-KW"/>
</dbReference>
<dbReference type="Gene3D" id="2.30.30.830">
    <property type="match status" value="1"/>
</dbReference>
<reference evidence="13 14" key="1">
    <citation type="submission" date="2019-03" db="EMBL/GenBank/DDBJ databases">
        <title>Genomic Encyclopedia of Type Strains, Phase IV (KMG-IV): sequencing the most valuable type-strain genomes for metagenomic binning, comparative biology and taxonomic classification.</title>
        <authorList>
            <person name="Goeker M."/>
        </authorList>
    </citation>
    <scope>NUCLEOTIDE SEQUENCE [LARGE SCALE GENOMIC DNA]</scope>
    <source>
        <strain evidence="13 14">DSM 25059</strain>
    </source>
</reference>
<dbReference type="GO" id="GO:0005886">
    <property type="term" value="C:plasma membrane"/>
    <property type="evidence" value="ECO:0007669"/>
    <property type="project" value="UniProtKB-SubCell"/>
</dbReference>
<evidence type="ECO:0000256" key="7">
    <source>
        <dbReference type="ARBA" id="ARBA00022989"/>
    </source>
</evidence>
<dbReference type="RefSeq" id="WP_229668305.1">
    <property type="nucleotide sequence ID" value="NZ_BMLU01000013.1"/>
</dbReference>
<keyword evidence="7 10" id="KW-1133">Transmembrane helix</keyword>
<name>A0A4R6FD43_9SPHN</name>
<dbReference type="EMBL" id="SNWD01000014">
    <property type="protein sequence ID" value="TDN79053.1"/>
    <property type="molecule type" value="Genomic_DNA"/>
</dbReference>
<comment type="subcellular location">
    <subcellularLocation>
        <location evidence="1">Cell inner membrane</location>
    </subcellularLocation>
</comment>
<dbReference type="Proteomes" id="UP000295493">
    <property type="component" value="Unassembled WGS sequence"/>
</dbReference>
<keyword evidence="4" id="KW-0997">Cell inner membrane</keyword>
<dbReference type="Pfam" id="PF11356">
    <property type="entry name" value="T2SSC"/>
    <property type="match status" value="1"/>
</dbReference>
<dbReference type="InterPro" id="IPR036034">
    <property type="entry name" value="PDZ_sf"/>
</dbReference>
<organism evidence="13 14">
    <name type="scientific">Stakelama pacifica</name>
    <dbReference type="NCBI Taxonomy" id="517720"/>
    <lineage>
        <taxon>Bacteria</taxon>
        <taxon>Pseudomonadati</taxon>
        <taxon>Pseudomonadota</taxon>
        <taxon>Alphaproteobacteria</taxon>
        <taxon>Sphingomonadales</taxon>
        <taxon>Sphingomonadaceae</taxon>
        <taxon>Stakelama</taxon>
    </lineage>
</organism>
<evidence type="ECO:0000259" key="12">
    <source>
        <dbReference type="Pfam" id="PF13180"/>
    </source>
</evidence>